<feature type="compositionally biased region" description="Basic and acidic residues" evidence="1">
    <location>
        <begin position="25"/>
        <end position="37"/>
    </location>
</feature>
<feature type="region of interest" description="Disordered" evidence="1">
    <location>
        <begin position="146"/>
        <end position="170"/>
    </location>
</feature>
<feature type="compositionally biased region" description="Low complexity" evidence="1">
    <location>
        <begin position="81"/>
        <end position="98"/>
    </location>
</feature>
<feature type="region of interest" description="Disordered" evidence="1">
    <location>
        <begin position="1"/>
        <end position="37"/>
    </location>
</feature>
<dbReference type="Proteomes" id="UP000582016">
    <property type="component" value="Unassembled WGS sequence"/>
</dbReference>
<dbReference type="EMBL" id="JAAOAQ010000273">
    <property type="protein sequence ID" value="KAF5557958.1"/>
    <property type="molecule type" value="Genomic_DNA"/>
</dbReference>
<sequence>MDCAEPAPRKGSTQSPSADTNVQESLRKQLEESQRRLREAEHTIIGLKGVQKATQDIITGHNTDLKKENNQLREELAVLRSQTSQASNNSQEANAATSVTPSPEDVKNLQECLQEIKHESKEIHRQSEEIRRQTVELRDCVLSKQEEFGRKRRRTDSDTNRNEEENPAMQFLKTCKRYNS</sequence>
<dbReference type="AlphaFoldDB" id="A0A8H5JPG8"/>
<accession>A0A8H5JPG8</accession>
<name>A0A8H5JPG8_9HYPO</name>
<keyword evidence="3" id="KW-1185">Reference proteome</keyword>
<evidence type="ECO:0000256" key="1">
    <source>
        <dbReference type="SAM" id="MobiDB-lite"/>
    </source>
</evidence>
<dbReference type="OrthoDB" id="5056389at2759"/>
<evidence type="ECO:0000313" key="2">
    <source>
        <dbReference type="EMBL" id="KAF5557958.1"/>
    </source>
</evidence>
<evidence type="ECO:0000313" key="3">
    <source>
        <dbReference type="Proteomes" id="UP000582016"/>
    </source>
</evidence>
<feature type="compositionally biased region" description="Polar residues" evidence="1">
    <location>
        <begin position="11"/>
        <end position="24"/>
    </location>
</feature>
<comment type="caution">
    <text evidence="2">The sequence shown here is derived from an EMBL/GenBank/DDBJ whole genome shotgun (WGS) entry which is preliminary data.</text>
</comment>
<organism evidence="2 3">
    <name type="scientific">Fusarium phyllophilum</name>
    <dbReference type="NCBI Taxonomy" id="47803"/>
    <lineage>
        <taxon>Eukaryota</taxon>
        <taxon>Fungi</taxon>
        <taxon>Dikarya</taxon>
        <taxon>Ascomycota</taxon>
        <taxon>Pezizomycotina</taxon>
        <taxon>Sordariomycetes</taxon>
        <taxon>Hypocreomycetidae</taxon>
        <taxon>Hypocreales</taxon>
        <taxon>Nectriaceae</taxon>
        <taxon>Fusarium</taxon>
        <taxon>Fusarium fujikuroi species complex</taxon>
    </lineage>
</organism>
<protein>
    <submittedName>
        <fullName evidence="2">Uncharacterized protein</fullName>
    </submittedName>
</protein>
<feature type="compositionally biased region" description="Basic and acidic residues" evidence="1">
    <location>
        <begin position="146"/>
        <end position="164"/>
    </location>
</feature>
<proteinExistence type="predicted"/>
<reference evidence="2 3" key="1">
    <citation type="submission" date="2020-05" db="EMBL/GenBank/DDBJ databases">
        <title>Identification and distribution of gene clusters putatively required for synthesis of sphingolipid metabolism inhibitors in phylogenetically diverse species of the filamentous fungus Fusarium.</title>
        <authorList>
            <person name="Kim H.-S."/>
            <person name="Busman M."/>
            <person name="Brown D.W."/>
            <person name="Divon H."/>
            <person name="Uhlig S."/>
            <person name="Proctor R.H."/>
        </authorList>
    </citation>
    <scope>NUCLEOTIDE SEQUENCE [LARGE SCALE GENOMIC DNA]</scope>
    <source>
        <strain evidence="2 3">NRRL 13617</strain>
    </source>
</reference>
<gene>
    <name evidence="2" type="ORF">FPHYL_7553</name>
</gene>
<feature type="region of interest" description="Disordered" evidence="1">
    <location>
        <begin position="78"/>
        <end position="105"/>
    </location>
</feature>